<dbReference type="EMBL" id="QJJX01000013">
    <property type="protein sequence ID" value="PXX22140.1"/>
    <property type="molecule type" value="Genomic_DNA"/>
</dbReference>
<feature type="signal peptide" evidence="6">
    <location>
        <begin position="1"/>
        <end position="23"/>
    </location>
</feature>
<evidence type="ECO:0000256" key="5">
    <source>
        <dbReference type="ARBA" id="ARBA00023237"/>
    </source>
</evidence>
<dbReference type="InterPro" id="IPR033985">
    <property type="entry name" value="SusD-like_N"/>
</dbReference>
<dbReference type="PROSITE" id="PS51257">
    <property type="entry name" value="PROKAR_LIPOPROTEIN"/>
    <property type="match status" value="1"/>
</dbReference>
<evidence type="ECO:0000313" key="9">
    <source>
        <dbReference type="EMBL" id="PXX22140.1"/>
    </source>
</evidence>
<proteinExistence type="inferred from homology"/>
<comment type="similarity">
    <text evidence="2">Belongs to the SusD family.</text>
</comment>
<evidence type="ECO:0000256" key="1">
    <source>
        <dbReference type="ARBA" id="ARBA00004442"/>
    </source>
</evidence>
<dbReference type="Pfam" id="PF07980">
    <property type="entry name" value="SusD_RagB"/>
    <property type="match status" value="1"/>
</dbReference>
<evidence type="ECO:0000256" key="4">
    <source>
        <dbReference type="ARBA" id="ARBA00023136"/>
    </source>
</evidence>
<dbReference type="InterPro" id="IPR012944">
    <property type="entry name" value="SusD_RagB_dom"/>
</dbReference>
<dbReference type="STRING" id="1122991.GCA_000613445_02246"/>
<dbReference type="SUPFAM" id="SSF48452">
    <property type="entry name" value="TPR-like"/>
    <property type="match status" value="1"/>
</dbReference>
<evidence type="ECO:0000256" key="2">
    <source>
        <dbReference type="ARBA" id="ARBA00006275"/>
    </source>
</evidence>
<keyword evidence="5" id="KW-0998">Cell outer membrane</keyword>
<dbReference type="AlphaFoldDB" id="A0A318HZH4"/>
<comment type="subcellular location">
    <subcellularLocation>
        <location evidence="1">Cell outer membrane</location>
    </subcellularLocation>
</comment>
<evidence type="ECO:0000256" key="6">
    <source>
        <dbReference type="SAM" id="SignalP"/>
    </source>
</evidence>
<sequence>MMKKIQILLLGAMLGLTACNDWLDVNPKTSIPTDKQFSSESGFKDALTGVYIKMGSATLYGADLSYGYIDELAGIYSGYPGYETSIVFDQSMVYDYDNKFKTKKNAIYADFYNVIANVNNIIAHTESKREVLVTPRYYETMRGEALALRAFLHFDLLRLFGPIYKEEPNAKAIAYRTTYDRVPTPILTAQAVVEAVLKDLHEAEDLLKSSDPLDFFTDPYDEGYKSKNGFLINREFRMNLFAVKAMLARVYCYKGDAESKALALKYAREVIDANQHFKLIDAQSAANYNSIRYSEQIFGLSVYELDKLLTANGMDAEGERSDMHYTTSESHFNEFFETAGVGVTDWRKLPEMFELTGASDVRAFCRKYNQKPLKEAYTYVGADAIPLIRLPEMYYIVAECEPDAQKSADALNAVRFARGISFADEVRTEHYDDAQPMAGVTRTQTKRINEIMKEYRKEFFAEGKLFFFLKAHNYETWLGCGVNSMTKTQYRMPLPDDEKIHGNNN</sequence>
<keyword evidence="10" id="KW-1185">Reference proteome</keyword>
<evidence type="ECO:0000256" key="3">
    <source>
        <dbReference type="ARBA" id="ARBA00022729"/>
    </source>
</evidence>
<feature type="domain" description="SusD-like N-terminal" evidence="8">
    <location>
        <begin position="21"/>
        <end position="208"/>
    </location>
</feature>
<dbReference type="RefSeq" id="WP_110370205.1">
    <property type="nucleotide sequence ID" value="NZ_QJJX01000013.1"/>
</dbReference>
<feature type="domain" description="RagB/SusD" evidence="7">
    <location>
        <begin position="359"/>
        <end position="467"/>
    </location>
</feature>
<protein>
    <submittedName>
        <fullName evidence="9">SusD-like starch-binding protein associating with outer membrane</fullName>
    </submittedName>
</protein>
<evidence type="ECO:0000259" key="8">
    <source>
        <dbReference type="Pfam" id="PF14322"/>
    </source>
</evidence>
<accession>A0A318HZH4</accession>
<evidence type="ECO:0000313" key="10">
    <source>
        <dbReference type="Proteomes" id="UP000248314"/>
    </source>
</evidence>
<gene>
    <name evidence="9" type="ORF">EJ73_01358</name>
</gene>
<dbReference type="Pfam" id="PF14322">
    <property type="entry name" value="SusD-like_3"/>
    <property type="match status" value="1"/>
</dbReference>
<dbReference type="GO" id="GO:0009279">
    <property type="term" value="C:cell outer membrane"/>
    <property type="evidence" value="ECO:0007669"/>
    <property type="project" value="UniProtKB-SubCell"/>
</dbReference>
<keyword evidence="4" id="KW-0472">Membrane</keyword>
<name>A0A318HZH4_9BACT</name>
<keyword evidence="3 6" id="KW-0732">Signal</keyword>
<dbReference type="Proteomes" id="UP000248314">
    <property type="component" value="Unassembled WGS sequence"/>
</dbReference>
<organism evidence="9 10">
    <name type="scientific">Hoylesella shahii DSM 15611 = JCM 12083</name>
    <dbReference type="NCBI Taxonomy" id="1122991"/>
    <lineage>
        <taxon>Bacteria</taxon>
        <taxon>Pseudomonadati</taxon>
        <taxon>Bacteroidota</taxon>
        <taxon>Bacteroidia</taxon>
        <taxon>Bacteroidales</taxon>
        <taxon>Prevotellaceae</taxon>
        <taxon>Hoylesella</taxon>
    </lineage>
</organism>
<evidence type="ECO:0000259" key="7">
    <source>
        <dbReference type="Pfam" id="PF07980"/>
    </source>
</evidence>
<comment type="caution">
    <text evidence="9">The sequence shown here is derived from an EMBL/GenBank/DDBJ whole genome shotgun (WGS) entry which is preliminary data.</text>
</comment>
<reference evidence="9 10" key="1">
    <citation type="submission" date="2018-05" db="EMBL/GenBank/DDBJ databases">
        <title>Genomic Encyclopedia of Type Strains, Phase I: the one thousand microbial genomes (KMG-I) project.</title>
        <authorList>
            <person name="Kyrpides N."/>
        </authorList>
    </citation>
    <scope>NUCLEOTIDE SEQUENCE [LARGE SCALE GENOMIC DNA]</scope>
    <source>
        <strain evidence="9 10">DSM 15611</strain>
    </source>
</reference>
<dbReference type="Gene3D" id="1.25.40.390">
    <property type="match status" value="1"/>
</dbReference>
<feature type="chain" id="PRO_5016414848" evidence="6">
    <location>
        <begin position="24"/>
        <end position="505"/>
    </location>
</feature>
<dbReference type="InterPro" id="IPR011990">
    <property type="entry name" value="TPR-like_helical_dom_sf"/>
</dbReference>